<sequence length="189" mass="20039">MDVEIEANGSGYTSSPERKRRAEPELQAKDSTVVQSTASELRQNDSMAIDENTMVVEKPKARGKKKDNRSLVSTDLGAAKGGNHGAVAAIESKVEPSGESDTPRSSAGTGKTAKSKRKGPVSTQEPQIGRGTTKGSSPPDVNSAKKNHRQQSMDKQSSQIPATPRTTPSTEGKKARKKKRRGSSPTGLV</sequence>
<feature type="compositionally biased region" description="Polar residues" evidence="1">
    <location>
        <begin position="99"/>
        <end position="109"/>
    </location>
</feature>
<dbReference type="AlphaFoldDB" id="A0A2S6CN71"/>
<proteinExistence type="predicted"/>
<comment type="caution">
    <text evidence="2">The sequence shown here is derived from an EMBL/GenBank/DDBJ whole genome shotgun (WGS) entry which is preliminary data.</text>
</comment>
<evidence type="ECO:0000313" key="3">
    <source>
        <dbReference type="Proteomes" id="UP000237631"/>
    </source>
</evidence>
<feature type="region of interest" description="Disordered" evidence="1">
    <location>
        <begin position="1"/>
        <end position="189"/>
    </location>
</feature>
<keyword evidence="3" id="KW-1185">Reference proteome</keyword>
<dbReference type="Proteomes" id="UP000237631">
    <property type="component" value="Unassembled WGS sequence"/>
</dbReference>
<name>A0A2S6CN71_9PEZI</name>
<feature type="compositionally biased region" description="Polar residues" evidence="1">
    <location>
        <begin position="29"/>
        <end position="46"/>
    </location>
</feature>
<evidence type="ECO:0000256" key="1">
    <source>
        <dbReference type="SAM" id="MobiDB-lite"/>
    </source>
</evidence>
<gene>
    <name evidence="2" type="ORF">CBER1_04185</name>
</gene>
<dbReference type="EMBL" id="PNEN01000128">
    <property type="protein sequence ID" value="PPJ61161.1"/>
    <property type="molecule type" value="Genomic_DNA"/>
</dbReference>
<protein>
    <submittedName>
        <fullName evidence="2">Uncharacterized protein</fullName>
    </submittedName>
</protein>
<feature type="compositionally biased region" description="Polar residues" evidence="1">
    <location>
        <begin position="153"/>
        <end position="170"/>
    </location>
</feature>
<accession>A0A2S6CN71</accession>
<organism evidence="2 3">
    <name type="scientific">Cercospora berteroae</name>
    <dbReference type="NCBI Taxonomy" id="357750"/>
    <lineage>
        <taxon>Eukaryota</taxon>
        <taxon>Fungi</taxon>
        <taxon>Dikarya</taxon>
        <taxon>Ascomycota</taxon>
        <taxon>Pezizomycotina</taxon>
        <taxon>Dothideomycetes</taxon>
        <taxon>Dothideomycetidae</taxon>
        <taxon>Mycosphaerellales</taxon>
        <taxon>Mycosphaerellaceae</taxon>
        <taxon>Cercospora</taxon>
    </lineage>
</organism>
<evidence type="ECO:0000313" key="2">
    <source>
        <dbReference type="EMBL" id="PPJ61161.1"/>
    </source>
</evidence>
<reference evidence="3" key="1">
    <citation type="journal article" date="2017" name="bioRxiv">
        <title>Conservation of a gene cluster reveals novel cercosporin biosynthetic mechanisms and extends production to the genus Colletotrichum.</title>
        <authorList>
            <person name="de Jonge R."/>
            <person name="Ebert M.K."/>
            <person name="Huitt-Roehl C.R."/>
            <person name="Pal P."/>
            <person name="Suttle J.C."/>
            <person name="Spanner R.E."/>
            <person name="Neubauer J.D."/>
            <person name="Jurick W.M.II."/>
            <person name="Stott K.A."/>
            <person name="Secor G.A."/>
            <person name="Thomma B.P.H.J."/>
            <person name="Van de Peer Y."/>
            <person name="Townsend C.A."/>
            <person name="Bolton M.D."/>
        </authorList>
    </citation>
    <scope>NUCLEOTIDE SEQUENCE [LARGE SCALE GENOMIC DNA]</scope>
    <source>
        <strain evidence="3">CBS538.71</strain>
    </source>
</reference>
<dbReference type="OrthoDB" id="10369856at2759"/>
<feature type="compositionally biased region" description="Basic and acidic residues" evidence="1">
    <location>
        <begin position="16"/>
        <end position="28"/>
    </location>
</feature>